<dbReference type="RefSeq" id="XP_047773667.1">
    <property type="nucleotide sequence ID" value="XM_047928050.1"/>
</dbReference>
<evidence type="ECO:0000313" key="1">
    <source>
        <dbReference type="EMBL" id="KAH9830345.1"/>
    </source>
</evidence>
<keyword evidence="2" id="KW-1185">Reference proteome</keyword>
<reference evidence="1 2" key="1">
    <citation type="journal article" date="2021" name="Environ. Microbiol.">
        <title>Gene family expansions and transcriptome signatures uncover fungal adaptations to wood decay.</title>
        <authorList>
            <person name="Hage H."/>
            <person name="Miyauchi S."/>
            <person name="Viragh M."/>
            <person name="Drula E."/>
            <person name="Min B."/>
            <person name="Chaduli D."/>
            <person name="Navarro D."/>
            <person name="Favel A."/>
            <person name="Norest M."/>
            <person name="Lesage-Meessen L."/>
            <person name="Balint B."/>
            <person name="Merenyi Z."/>
            <person name="de Eugenio L."/>
            <person name="Morin E."/>
            <person name="Martinez A.T."/>
            <person name="Baldrian P."/>
            <person name="Stursova M."/>
            <person name="Martinez M.J."/>
            <person name="Novotny C."/>
            <person name="Magnuson J.K."/>
            <person name="Spatafora J.W."/>
            <person name="Maurice S."/>
            <person name="Pangilinan J."/>
            <person name="Andreopoulos W."/>
            <person name="LaButti K."/>
            <person name="Hundley H."/>
            <person name="Na H."/>
            <person name="Kuo A."/>
            <person name="Barry K."/>
            <person name="Lipzen A."/>
            <person name="Henrissat B."/>
            <person name="Riley R."/>
            <person name="Ahrendt S."/>
            <person name="Nagy L.G."/>
            <person name="Grigoriev I.V."/>
            <person name="Martin F."/>
            <person name="Rosso M.N."/>
        </authorList>
    </citation>
    <scope>NUCLEOTIDE SEQUENCE [LARGE SCALE GENOMIC DNA]</scope>
    <source>
        <strain evidence="1 2">CIRM-BRFM 1785</strain>
    </source>
</reference>
<dbReference type="Proteomes" id="UP000814176">
    <property type="component" value="Unassembled WGS sequence"/>
</dbReference>
<proteinExistence type="predicted"/>
<dbReference type="GeneID" id="72008782"/>
<name>A0ABQ8K0Y2_9APHY</name>
<sequence>MSATHSFRAHSMHATNPSAIDVPTPSHIPFAAGKSDLYACRKIIELYMGAEIFESHAEATRGERTIEDAEAHMAMFLEQLDVRELGSGRRFVVKESHGALQALLSLNAFILDLRKFQHATAEATLASISRLLPLAWMAYQHDVNASP</sequence>
<protein>
    <submittedName>
        <fullName evidence="1">Uncharacterized protein</fullName>
    </submittedName>
</protein>
<comment type="caution">
    <text evidence="1">The sequence shown here is derived from an EMBL/GenBank/DDBJ whole genome shotgun (WGS) entry which is preliminary data.</text>
</comment>
<organism evidence="1 2">
    <name type="scientific">Rhodofomes roseus</name>
    <dbReference type="NCBI Taxonomy" id="34475"/>
    <lineage>
        <taxon>Eukaryota</taxon>
        <taxon>Fungi</taxon>
        <taxon>Dikarya</taxon>
        <taxon>Basidiomycota</taxon>
        <taxon>Agaricomycotina</taxon>
        <taxon>Agaricomycetes</taxon>
        <taxon>Polyporales</taxon>
        <taxon>Rhodofomes</taxon>
    </lineage>
</organism>
<evidence type="ECO:0000313" key="2">
    <source>
        <dbReference type="Proteomes" id="UP000814176"/>
    </source>
</evidence>
<dbReference type="EMBL" id="JADCUA010000032">
    <property type="protein sequence ID" value="KAH9830345.1"/>
    <property type="molecule type" value="Genomic_DNA"/>
</dbReference>
<gene>
    <name evidence="1" type="ORF">C8Q71DRAFT_862635</name>
</gene>
<accession>A0ABQ8K0Y2</accession>